<dbReference type="Pfam" id="PF02368">
    <property type="entry name" value="Big_2"/>
    <property type="match status" value="2"/>
</dbReference>
<feature type="domain" description="BIG2" evidence="1">
    <location>
        <begin position="363"/>
        <end position="435"/>
    </location>
</feature>
<evidence type="ECO:0000313" key="2">
    <source>
        <dbReference type="EMBL" id="MBS2098337.1"/>
    </source>
</evidence>
<dbReference type="InterPro" id="IPR003343">
    <property type="entry name" value="Big_2"/>
</dbReference>
<dbReference type="RefSeq" id="WP_212215580.1">
    <property type="nucleotide sequence ID" value="NZ_JAGUCO010000004.1"/>
</dbReference>
<dbReference type="SUPFAM" id="SSF49373">
    <property type="entry name" value="Invasin/intimin cell-adhesion fragments"/>
    <property type="match status" value="2"/>
</dbReference>
<dbReference type="InterPro" id="IPR026444">
    <property type="entry name" value="Secre_tail"/>
</dbReference>
<dbReference type="Proteomes" id="UP000708576">
    <property type="component" value="Unassembled WGS sequence"/>
</dbReference>
<feature type="domain" description="BIG2" evidence="1">
    <location>
        <begin position="156"/>
        <end position="226"/>
    </location>
</feature>
<dbReference type="SMART" id="SM00635">
    <property type="entry name" value="BID_2"/>
    <property type="match status" value="2"/>
</dbReference>
<gene>
    <name evidence="2" type="ORF">KEM10_08600</name>
</gene>
<evidence type="ECO:0000259" key="1">
    <source>
        <dbReference type="SMART" id="SM00635"/>
    </source>
</evidence>
<organism evidence="2 3">
    <name type="scientific">Carboxylicivirga linearis</name>
    <dbReference type="NCBI Taxonomy" id="1628157"/>
    <lineage>
        <taxon>Bacteria</taxon>
        <taxon>Pseudomonadati</taxon>
        <taxon>Bacteroidota</taxon>
        <taxon>Bacteroidia</taxon>
        <taxon>Marinilabiliales</taxon>
        <taxon>Marinilabiliaceae</taxon>
        <taxon>Carboxylicivirga</taxon>
    </lineage>
</organism>
<dbReference type="InterPro" id="IPR008964">
    <property type="entry name" value="Invasin/intimin_cell_adhesion"/>
</dbReference>
<dbReference type="EMBL" id="JAGUCO010000004">
    <property type="protein sequence ID" value="MBS2098337.1"/>
    <property type="molecule type" value="Genomic_DNA"/>
</dbReference>
<accession>A0ABS5JU24</accession>
<dbReference type="NCBIfam" id="TIGR04183">
    <property type="entry name" value="Por_Secre_tail"/>
    <property type="match status" value="1"/>
</dbReference>
<dbReference type="Gene3D" id="2.60.40.680">
    <property type="match status" value="2"/>
</dbReference>
<dbReference type="InterPro" id="IPR008965">
    <property type="entry name" value="CBM2/CBM3_carb-bd_dom_sf"/>
</dbReference>
<proteinExistence type="predicted"/>
<reference evidence="2 3" key="1">
    <citation type="journal article" date="2015" name="Int. J. Syst. Evol. Microbiol.">
        <title>Carboxylicivirga linearis sp. nov., isolated from a sea cucumber culture pond.</title>
        <authorList>
            <person name="Wang F.Q."/>
            <person name="Zhou Y.X."/>
            <person name="Lin X.Z."/>
            <person name="Chen G.J."/>
            <person name="Du Z.J."/>
        </authorList>
    </citation>
    <scope>NUCLEOTIDE SEQUENCE [LARGE SCALE GENOMIC DNA]</scope>
    <source>
        <strain evidence="2 3">FB218</strain>
    </source>
</reference>
<evidence type="ECO:0000313" key="3">
    <source>
        <dbReference type="Proteomes" id="UP000708576"/>
    </source>
</evidence>
<dbReference type="Pfam" id="PF00963">
    <property type="entry name" value="Cohesin"/>
    <property type="match status" value="2"/>
</dbReference>
<name>A0ABS5JU24_9BACT</name>
<dbReference type="SUPFAM" id="SSF49384">
    <property type="entry name" value="Carbohydrate-binding domain"/>
    <property type="match status" value="2"/>
</dbReference>
<keyword evidence="3" id="KW-1185">Reference proteome</keyword>
<sequence length="653" mass="70166">MKMLKNYIATIFVWSVILIPGRADIGLRVANVEGVVGDVVSVPVYVDTSLTSLNILSYQIAVEYNVNLLEALEPTFESTIAASWGDPVSNINTAGKVTVSHAGVTPLSGTGVLTRLWFRLKSNGTAYLNLANDEQTIFNEGEVPVHLTNGRITISPAPYFNFSPNGGLIAIGETLQYYVSRGTAPYTWSTTDLTVATISSTGVITGVSPGKVKVIATDDAGVIDTAGYWVEVVPFTVTVRDTSYYQNNRVTIPVNISQLDDFDVMSGEIKISFNDDILMAEEVIFAGSLLEAVGAKSANLNQLESVSVSFASPEALSGSGPLFYIRFKVDDRTSGATWIEVTHAMFNETLKARAYRGYFSIVSLPNLSVTPSTGQLLAGETLDFNVSGGIEPYQWSVSNPAIASIDANGLLAVNAGGQVRVLVTDPRGSTGQSGIIEIYDGTIELGNVSIPADGESVQMPVYLNSYDNMLPVISISGVIGFNSSNIQQISLNNVGSATQSWSYSQLSEADHFQFAGAGVSGVNGDVTMLGLEVFIQNGLNVGQVIPLSFSEILMNEGNPRLRVVAGSVEIAEPTALDENLKDEIKVIYESGIVRIENLPNDTRWLTLYSLTGQPVLKTMVEGNVYTLVKGQFVKGIYIVEIFGNNKIYLKIKL</sequence>
<comment type="caution">
    <text evidence="2">The sequence shown here is derived from an EMBL/GenBank/DDBJ whole genome shotgun (WGS) entry which is preliminary data.</text>
</comment>
<dbReference type="InterPro" id="IPR002102">
    <property type="entry name" value="Cohesin_dom"/>
</dbReference>
<protein>
    <submittedName>
        <fullName evidence="2">Ig-like domain-containing protein</fullName>
    </submittedName>
</protein>
<dbReference type="Gene3D" id="2.60.40.1080">
    <property type="match status" value="2"/>
</dbReference>